<dbReference type="InterPro" id="IPR041118">
    <property type="entry name" value="Rx_N"/>
</dbReference>
<feature type="domain" description="Disease resistance R13L4/SHOC-2-like LRR" evidence="11">
    <location>
        <begin position="842"/>
        <end position="1024"/>
    </location>
</feature>
<evidence type="ECO:0000256" key="4">
    <source>
        <dbReference type="ARBA" id="ARBA00022741"/>
    </source>
</evidence>
<dbReference type="InterPro" id="IPR055414">
    <property type="entry name" value="LRR_R13L4/SHOC2-like"/>
</dbReference>
<gene>
    <name evidence="13" type="ORF">PAHAL_8G108600</name>
</gene>
<dbReference type="Pfam" id="PF25019">
    <property type="entry name" value="LRR_R13L1-DRL21"/>
    <property type="match status" value="1"/>
</dbReference>
<evidence type="ECO:0000256" key="6">
    <source>
        <dbReference type="ARBA" id="ARBA00022840"/>
    </source>
</evidence>
<evidence type="ECO:0000313" key="13">
    <source>
        <dbReference type="EMBL" id="PAN42361.1"/>
    </source>
</evidence>
<dbReference type="InterPro" id="IPR002182">
    <property type="entry name" value="NB-ARC"/>
</dbReference>
<name>A0A2S3IDY1_9POAL</name>
<comment type="similarity">
    <text evidence="1">Belongs to the disease resistance NB-LRR family.</text>
</comment>
<feature type="domain" description="Disease resistance N-terminal" evidence="10">
    <location>
        <begin position="12"/>
        <end position="87"/>
    </location>
</feature>
<dbReference type="GO" id="GO:0006952">
    <property type="term" value="P:defense response"/>
    <property type="evidence" value="ECO:0007669"/>
    <property type="project" value="UniProtKB-KW"/>
</dbReference>
<dbReference type="Gene3D" id="3.80.10.10">
    <property type="entry name" value="Ribonuclease Inhibitor"/>
    <property type="match status" value="4"/>
</dbReference>
<evidence type="ECO:0000256" key="7">
    <source>
        <dbReference type="ARBA" id="ARBA00023054"/>
    </source>
</evidence>
<dbReference type="InterPro" id="IPR003591">
    <property type="entry name" value="Leu-rich_rpt_typical-subtyp"/>
</dbReference>
<dbReference type="SUPFAM" id="SSF52540">
    <property type="entry name" value="P-loop containing nucleoside triphosphate hydrolases"/>
    <property type="match status" value="1"/>
</dbReference>
<evidence type="ECO:0000256" key="5">
    <source>
        <dbReference type="ARBA" id="ARBA00022821"/>
    </source>
</evidence>
<keyword evidence="2" id="KW-0433">Leucine-rich repeat</keyword>
<dbReference type="Gramene" id="PAN42361">
    <property type="protein sequence ID" value="PAN42361"/>
    <property type="gene ID" value="PAHAL_8G108600"/>
</dbReference>
<dbReference type="InterPro" id="IPR032675">
    <property type="entry name" value="LRR_dom_sf"/>
</dbReference>
<keyword evidence="7 8" id="KW-0175">Coiled coil</keyword>
<sequence>MPKLEAMLVSSVLSVVSQQIGATIRGHIRLQWDFNKDLIKMKMALESVQAVLKDAERQSIQDATVRLWLKRLKDAMYAISDMLDEFESGNKPARWKFAAMIPGIAIGPRFSMANKMKKMREELENITNQHQNFRFTTDISSIVQPFLDERETDSYLNDQTLIVGRTEEKIRITDSLYESTMEGITILPIYGIGGIGKTTLAKLVFNDTLFKDYSQTNVVHGRDVSLFTMHDLVHDLARFVMADELHDTGKVRSIWGSNCRYAVVTDCSKPLNSSVISPSTIRALHFQGCGNVVLHGVAFSFAKYLRVLDLSACFIQKLPDSISELRQLRYLNAPRVQNQMLPMSITNLSKLKYLNLHGSSITSLPGPIGEMKCLKYLDLSFCQHINELPCSFVGLTQLDHLDLSNCSGVKIFPELLAWLTELVHLDLAECSYFQGTGEILGDLTKLQYLNLSQRFSRVENLVGLQEGISNLTELRYLGLSGSMASIFCSPLTDDLEGFIDSISTLPNLEHLNLSRNSIITFIPECIAKLRKLHTLDLSDCDNLGRIPGSIASMDNLKILNVKGCDQLNEPKIFRPNSFALLPHFVVHSDDGGSSSNISLLRQAYPDELKITRLELVKFAQEAQSINLMKKLRIEKLKLDWTTHAQRSLEDIQVLRELVPPSTLKEFEIHGYNSKRFPSWFMAIANYLPNLVKIEMEDLPKCIILPPLGQLQSLEKLAIRGMDGITKIDESFSGGKARAFPRLKAFELRCMKSLEEWDTMYSYGEGGVKEFMFPNLKELTISECPRLRLKPHPPRAKNWIVRNSDNVMSSWGERGHTGAFFFAPGTNLHVVSCGVPLHQWRLLHHLLGLTHLKIEHCSDLSSSSQIAEDLFTLQSLHLTHYLGDNNQSKLPEWLGDLTNLQMLVIDGYPELVAPVEIVEKLTCLQSLRLLHCKSMTTLPEWLGGLTSLKHLEITDCPALNNLHKSMQKLSTLHSLTIKNCDSLLSPLEWLGSLFALEELYILDCEGIKSFPESIENLSRLKELQISGCPDLEQWCESDRITWKLSRIKGKRISE</sequence>
<dbReference type="EMBL" id="CM008053">
    <property type="protein sequence ID" value="PAN42361.1"/>
    <property type="molecule type" value="Genomic_DNA"/>
</dbReference>
<dbReference type="SMART" id="SM00369">
    <property type="entry name" value="LRR_TYP"/>
    <property type="match status" value="3"/>
</dbReference>
<dbReference type="Gene3D" id="3.40.50.300">
    <property type="entry name" value="P-loop containing nucleotide triphosphate hydrolases"/>
    <property type="match status" value="1"/>
</dbReference>
<organism evidence="13">
    <name type="scientific">Panicum hallii</name>
    <dbReference type="NCBI Taxonomy" id="206008"/>
    <lineage>
        <taxon>Eukaryota</taxon>
        <taxon>Viridiplantae</taxon>
        <taxon>Streptophyta</taxon>
        <taxon>Embryophyta</taxon>
        <taxon>Tracheophyta</taxon>
        <taxon>Spermatophyta</taxon>
        <taxon>Magnoliopsida</taxon>
        <taxon>Liliopsida</taxon>
        <taxon>Poales</taxon>
        <taxon>Poaceae</taxon>
        <taxon>PACMAD clade</taxon>
        <taxon>Panicoideae</taxon>
        <taxon>Panicodae</taxon>
        <taxon>Paniceae</taxon>
        <taxon>Panicinae</taxon>
        <taxon>Panicum</taxon>
        <taxon>Panicum sect. Panicum</taxon>
    </lineage>
</organism>
<dbReference type="SUPFAM" id="SSF52058">
    <property type="entry name" value="L domain-like"/>
    <property type="match status" value="3"/>
</dbReference>
<dbReference type="Proteomes" id="UP000243499">
    <property type="component" value="Chromosome 8"/>
</dbReference>
<reference evidence="13" key="1">
    <citation type="submission" date="2018-04" db="EMBL/GenBank/DDBJ databases">
        <title>WGS assembly of Panicum hallii.</title>
        <authorList>
            <person name="Lovell J."/>
            <person name="Jenkins J."/>
            <person name="Lowry D."/>
            <person name="Mamidi S."/>
            <person name="Sreedasyam A."/>
            <person name="Weng X."/>
            <person name="Barry K."/>
            <person name="Bonette J."/>
            <person name="Campitelli B."/>
            <person name="Daum C."/>
            <person name="Gordon S."/>
            <person name="Gould B."/>
            <person name="Lipzen A."/>
            <person name="Macqueen A."/>
            <person name="Palacio-Mejia J."/>
            <person name="Plott C."/>
            <person name="Shakirov E."/>
            <person name="Shu S."/>
            <person name="Yoshinaga Y."/>
            <person name="Zane M."/>
            <person name="Rokhsar D."/>
            <person name="Grimwood J."/>
            <person name="Schmutz J."/>
            <person name="Juenger T."/>
        </authorList>
    </citation>
    <scope>NUCLEOTIDE SEQUENCE [LARGE SCALE GENOMIC DNA]</scope>
    <source>
        <strain evidence="13">FIL2</strain>
    </source>
</reference>
<dbReference type="Pfam" id="PF18052">
    <property type="entry name" value="Rx_N"/>
    <property type="match status" value="1"/>
</dbReference>
<evidence type="ECO:0000259" key="9">
    <source>
        <dbReference type="Pfam" id="PF00931"/>
    </source>
</evidence>
<dbReference type="GO" id="GO:0051707">
    <property type="term" value="P:response to other organism"/>
    <property type="evidence" value="ECO:0007669"/>
    <property type="project" value="UniProtKB-ARBA"/>
</dbReference>
<dbReference type="InterPro" id="IPR056789">
    <property type="entry name" value="LRR_R13L1-DRL21"/>
</dbReference>
<evidence type="ECO:0000259" key="11">
    <source>
        <dbReference type="Pfam" id="PF23598"/>
    </source>
</evidence>
<accession>A0A2S3IDY1</accession>
<evidence type="ECO:0000256" key="8">
    <source>
        <dbReference type="SAM" id="Coils"/>
    </source>
</evidence>
<keyword evidence="5" id="KW-0611">Plant defense</keyword>
<evidence type="ECO:0000259" key="10">
    <source>
        <dbReference type="Pfam" id="PF18052"/>
    </source>
</evidence>
<feature type="domain" description="R13L1/DRL21-like LRR repeat region" evidence="12">
    <location>
        <begin position="606"/>
        <end position="721"/>
    </location>
</feature>
<dbReference type="Pfam" id="PF00931">
    <property type="entry name" value="NB-ARC"/>
    <property type="match status" value="1"/>
</dbReference>
<dbReference type="Pfam" id="PF13855">
    <property type="entry name" value="LRR_8"/>
    <property type="match status" value="1"/>
</dbReference>
<proteinExistence type="inferred from homology"/>
<dbReference type="PRINTS" id="PR00364">
    <property type="entry name" value="DISEASERSIST"/>
</dbReference>
<feature type="domain" description="NB-ARC" evidence="9">
    <location>
        <begin position="169"/>
        <end position="214"/>
    </location>
</feature>
<dbReference type="Gene3D" id="1.20.5.4130">
    <property type="match status" value="1"/>
</dbReference>
<keyword evidence="6" id="KW-0067">ATP-binding</keyword>
<dbReference type="Pfam" id="PF23598">
    <property type="entry name" value="LRR_14"/>
    <property type="match status" value="2"/>
</dbReference>
<dbReference type="PANTHER" id="PTHR36766:SF73">
    <property type="entry name" value="NB-ARC DOMAIN-CONTAINING PROTEIN"/>
    <property type="match status" value="1"/>
</dbReference>
<keyword evidence="4" id="KW-0547">Nucleotide-binding</keyword>
<evidence type="ECO:0000256" key="1">
    <source>
        <dbReference type="ARBA" id="ARBA00008894"/>
    </source>
</evidence>
<dbReference type="AlphaFoldDB" id="A0A2S3IDY1"/>
<evidence type="ECO:0000256" key="3">
    <source>
        <dbReference type="ARBA" id="ARBA00022737"/>
    </source>
</evidence>
<evidence type="ECO:0000259" key="12">
    <source>
        <dbReference type="Pfam" id="PF25019"/>
    </source>
</evidence>
<evidence type="ECO:0000256" key="2">
    <source>
        <dbReference type="ARBA" id="ARBA00022614"/>
    </source>
</evidence>
<dbReference type="PANTHER" id="PTHR36766">
    <property type="entry name" value="PLANT BROAD-SPECTRUM MILDEW RESISTANCE PROTEIN RPW8"/>
    <property type="match status" value="1"/>
</dbReference>
<feature type="coiled-coil region" evidence="8">
    <location>
        <begin position="109"/>
        <end position="136"/>
    </location>
</feature>
<protein>
    <submittedName>
        <fullName evidence="13">Uncharacterized protein</fullName>
    </submittedName>
</protein>
<dbReference type="InterPro" id="IPR027417">
    <property type="entry name" value="P-loop_NTPase"/>
</dbReference>
<feature type="domain" description="Disease resistance R13L4/SHOC-2-like LRR" evidence="11">
    <location>
        <begin position="344"/>
        <end position="484"/>
    </location>
</feature>
<keyword evidence="3" id="KW-0677">Repeat</keyword>
<dbReference type="GO" id="GO:0005524">
    <property type="term" value="F:ATP binding"/>
    <property type="evidence" value="ECO:0007669"/>
    <property type="project" value="UniProtKB-KW"/>
</dbReference>
<dbReference type="InterPro" id="IPR001611">
    <property type="entry name" value="Leu-rich_rpt"/>
</dbReference>